<dbReference type="Gene3D" id="3.30.559.10">
    <property type="entry name" value="Chloramphenicol acetyltransferase-like domain"/>
    <property type="match status" value="1"/>
</dbReference>
<comment type="pathway">
    <text evidence="2">Lipid metabolism.</text>
</comment>
<dbReference type="RefSeq" id="WP_269462670.1">
    <property type="nucleotide sequence ID" value="NZ_RKHY01000001.1"/>
</dbReference>
<comment type="caution">
    <text evidence="14">The sequence shown here is derived from an EMBL/GenBank/DDBJ whole genome shotgun (WGS) entry which is preliminary data.</text>
</comment>
<dbReference type="EMBL" id="RKHY01000001">
    <property type="protein sequence ID" value="ROS42957.1"/>
    <property type="molecule type" value="Genomic_DNA"/>
</dbReference>
<evidence type="ECO:0000256" key="7">
    <source>
        <dbReference type="ARBA" id="ARBA00022798"/>
    </source>
</evidence>
<evidence type="ECO:0000256" key="8">
    <source>
        <dbReference type="ARBA" id="ARBA00023098"/>
    </source>
</evidence>
<dbReference type="SUPFAM" id="SSF52777">
    <property type="entry name" value="CoA-dependent acyltransferases"/>
    <property type="match status" value="1"/>
</dbReference>
<dbReference type="GO" id="GO:0004144">
    <property type="term" value="F:diacylglycerol O-acyltransferase activity"/>
    <property type="evidence" value="ECO:0007669"/>
    <property type="project" value="UniProtKB-EC"/>
</dbReference>
<dbReference type="InterPro" id="IPR004255">
    <property type="entry name" value="O-acyltransferase_WSD1_N"/>
</dbReference>
<reference evidence="14 15" key="1">
    <citation type="submission" date="2018-11" db="EMBL/GenBank/DDBJ databases">
        <title>Sequencing the genomes of 1000 actinobacteria strains.</title>
        <authorList>
            <person name="Klenk H.-P."/>
        </authorList>
    </citation>
    <scope>NUCLEOTIDE SEQUENCE [LARGE SCALE GENOMIC DNA]</scope>
    <source>
        <strain evidence="14 15">DSM 44348</strain>
    </source>
</reference>
<sequence>MAGRQLSGLDVAFLCLEGESTPMHMGAAVIFQPDAPVDPHRVADLLAGRARRIPRLRQRFRSSLFPPGGATWVEDPEFDPRRHIHVHRLTGFYADDPLATHAAEWMEQPLPMDRPLWDLHVVTGLADGRFALLLKLHHAFTDGAGAFAVAAGLLDELPITRMLIEAADRPADPRSPLAALRDGVVEAVSQAGENAAIASAVLRAARPYPFSPLGAPDSASRRLGFVRLPLADIRTIRGTHGGTPNDVVLAVLAGALREWMINRGQRPDARTLRALIPVSMRAREGGLGANQLSGYLCDLPVHLDDPVRRLREIRWSMNRNKAAGPQRGAGALPVLADRLPPGLHRLATKVAGKAAGALFDTVITNVPLPKLDLTLDGARLCEIYPFVPLAPRHAVGIAAATYADHVHIGLQMNGDAVSDTGSLRDAVLKSAAALYERSI</sequence>
<evidence type="ECO:0000259" key="13">
    <source>
        <dbReference type="Pfam" id="PF06974"/>
    </source>
</evidence>
<evidence type="ECO:0000256" key="11">
    <source>
        <dbReference type="RuleBase" id="RU361241"/>
    </source>
</evidence>
<evidence type="ECO:0000256" key="10">
    <source>
        <dbReference type="ARBA" id="ARBA00048109"/>
    </source>
</evidence>
<dbReference type="Pfam" id="PF03007">
    <property type="entry name" value="WS_DGAT_cat"/>
    <property type="match status" value="1"/>
</dbReference>
<dbReference type="InterPro" id="IPR009721">
    <property type="entry name" value="O-acyltransferase_WSD1_C"/>
</dbReference>
<dbReference type="UniPathway" id="UPA00282"/>
<evidence type="ECO:0000256" key="1">
    <source>
        <dbReference type="ARBA" id="ARBA00004771"/>
    </source>
</evidence>
<dbReference type="InterPro" id="IPR014292">
    <property type="entry name" value="Acyl_transf_WS/DGAT"/>
</dbReference>
<keyword evidence="8 11" id="KW-0443">Lipid metabolism</keyword>
<dbReference type="EC" id="2.3.1.20" evidence="4 11"/>
<dbReference type="Pfam" id="PF06974">
    <property type="entry name" value="WS_DGAT_C"/>
    <property type="match status" value="1"/>
</dbReference>
<dbReference type="GO" id="GO:0006071">
    <property type="term" value="P:glycerol metabolic process"/>
    <property type="evidence" value="ECO:0007669"/>
    <property type="project" value="UniProtKB-KW"/>
</dbReference>
<feature type="domain" description="O-acyltransferase WSD1-like N-terminal" evidence="12">
    <location>
        <begin position="6"/>
        <end position="248"/>
    </location>
</feature>
<dbReference type="GO" id="GO:0071731">
    <property type="term" value="P:response to nitric oxide"/>
    <property type="evidence" value="ECO:0007669"/>
    <property type="project" value="TreeGrafter"/>
</dbReference>
<keyword evidence="6 11" id="KW-0808">Transferase</keyword>
<dbReference type="GO" id="GO:0019432">
    <property type="term" value="P:triglyceride biosynthetic process"/>
    <property type="evidence" value="ECO:0007669"/>
    <property type="project" value="UniProtKB-UniPathway"/>
</dbReference>
<dbReference type="GO" id="GO:0005886">
    <property type="term" value="C:plasma membrane"/>
    <property type="evidence" value="ECO:0007669"/>
    <property type="project" value="TreeGrafter"/>
</dbReference>
<dbReference type="PANTHER" id="PTHR31650">
    <property type="entry name" value="O-ACYLTRANSFERASE (WSD1-LIKE) FAMILY PROTEIN"/>
    <property type="match status" value="1"/>
</dbReference>
<dbReference type="AlphaFoldDB" id="A0A3N2H237"/>
<dbReference type="Proteomes" id="UP000274843">
    <property type="component" value="Unassembled WGS sequence"/>
</dbReference>
<dbReference type="InterPro" id="IPR023213">
    <property type="entry name" value="CAT-like_dom_sf"/>
</dbReference>
<gene>
    <name evidence="14" type="ORF">EDD35_5358</name>
</gene>
<protein>
    <recommendedName>
        <fullName evidence="4 11">Diacylglycerol O-acyltransferase</fullName>
        <ecNumber evidence="4 11">2.3.1.20</ecNumber>
    </recommendedName>
</protein>
<dbReference type="PANTHER" id="PTHR31650:SF1">
    <property type="entry name" value="WAX ESTER SYNTHASE_DIACYLGLYCEROL ACYLTRANSFERASE 4-RELATED"/>
    <property type="match status" value="1"/>
</dbReference>
<evidence type="ECO:0000313" key="14">
    <source>
        <dbReference type="EMBL" id="ROS42957.1"/>
    </source>
</evidence>
<evidence type="ECO:0000256" key="2">
    <source>
        <dbReference type="ARBA" id="ARBA00005189"/>
    </source>
</evidence>
<evidence type="ECO:0000256" key="3">
    <source>
        <dbReference type="ARBA" id="ARBA00009587"/>
    </source>
</evidence>
<comment type="similarity">
    <text evidence="3 11">Belongs to the long-chain O-acyltransferase family.</text>
</comment>
<accession>A0A3N2H237</accession>
<dbReference type="GO" id="GO:0051701">
    <property type="term" value="P:biological process involved in interaction with host"/>
    <property type="evidence" value="ECO:0007669"/>
    <property type="project" value="TreeGrafter"/>
</dbReference>
<comment type="catalytic activity">
    <reaction evidence="10 11">
        <text>an acyl-CoA + a 1,2-diacyl-sn-glycerol = a triacyl-sn-glycerol + CoA</text>
        <dbReference type="Rhea" id="RHEA:10868"/>
        <dbReference type="ChEBI" id="CHEBI:17815"/>
        <dbReference type="ChEBI" id="CHEBI:57287"/>
        <dbReference type="ChEBI" id="CHEBI:58342"/>
        <dbReference type="ChEBI" id="CHEBI:64615"/>
        <dbReference type="EC" id="2.3.1.20"/>
    </reaction>
</comment>
<dbReference type="NCBIfam" id="TIGR02946">
    <property type="entry name" value="acyl_WS_DGAT"/>
    <property type="match status" value="1"/>
</dbReference>
<evidence type="ECO:0000313" key="15">
    <source>
        <dbReference type="Proteomes" id="UP000274843"/>
    </source>
</evidence>
<dbReference type="GO" id="GO:0001666">
    <property type="term" value="P:response to hypoxia"/>
    <property type="evidence" value="ECO:0007669"/>
    <property type="project" value="TreeGrafter"/>
</dbReference>
<keyword evidence="9 11" id="KW-0012">Acyltransferase</keyword>
<feature type="domain" description="O-acyltransferase WSD1 C-terminal" evidence="13">
    <location>
        <begin position="290"/>
        <end position="430"/>
    </location>
</feature>
<keyword evidence="15" id="KW-1185">Reference proteome</keyword>
<evidence type="ECO:0000256" key="5">
    <source>
        <dbReference type="ARBA" id="ARBA00022516"/>
    </source>
</evidence>
<evidence type="ECO:0000256" key="4">
    <source>
        <dbReference type="ARBA" id="ARBA00013244"/>
    </source>
</evidence>
<dbReference type="InterPro" id="IPR045034">
    <property type="entry name" value="O-acyltransferase_WSD1-like"/>
</dbReference>
<proteinExistence type="inferred from homology"/>
<evidence type="ECO:0000259" key="12">
    <source>
        <dbReference type="Pfam" id="PF03007"/>
    </source>
</evidence>
<organism evidence="14 15">
    <name type="scientific">Amycolatopsis thermoflava</name>
    <dbReference type="NCBI Taxonomy" id="84480"/>
    <lineage>
        <taxon>Bacteria</taxon>
        <taxon>Bacillati</taxon>
        <taxon>Actinomycetota</taxon>
        <taxon>Actinomycetes</taxon>
        <taxon>Pseudonocardiales</taxon>
        <taxon>Pseudonocardiaceae</taxon>
        <taxon>Amycolatopsis</taxon>
        <taxon>Amycolatopsis methanolica group</taxon>
    </lineage>
</organism>
<evidence type="ECO:0000256" key="6">
    <source>
        <dbReference type="ARBA" id="ARBA00022679"/>
    </source>
</evidence>
<evidence type="ECO:0000256" key="9">
    <source>
        <dbReference type="ARBA" id="ARBA00023315"/>
    </source>
</evidence>
<keyword evidence="5 11" id="KW-0444">Lipid biosynthesis</keyword>
<name>A0A3N2H237_9PSEU</name>
<comment type="pathway">
    <text evidence="1 11">Glycerolipid metabolism; triacylglycerol biosynthesis.</text>
</comment>
<dbReference type="GeneID" id="301846653"/>
<keyword evidence="7 11" id="KW-0319">Glycerol metabolism</keyword>